<dbReference type="GO" id="GO:0043022">
    <property type="term" value="F:ribosome binding"/>
    <property type="evidence" value="ECO:0007669"/>
    <property type="project" value="TreeGrafter"/>
</dbReference>
<feature type="region of interest" description="Disordered" evidence="1">
    <location>
        <begin position="103"/>
        <end position="140"/>
    </location>
</feature>
<dbReference type="SUPFAM" id="SSF110916">
    <property type="entry name" value="Peptidyl-tRNA hydrolase domain-like"/>
    <property type="match status" value="1"/>
</dbReference>
<evidence type="ECO:0000259" key="2">
    <source>
        <dbReference type="PROSITE" id="PS00745"/>
    </source>
</evidence>
<sequence length="140" mass="15702">MPRLFINPRLSIDEAELLFSFARASGPGGQNVNKVESAVQLRFDVYNSPSLDETVKERLSLLSGSRITKDGILVIFAQNFRSQELNRQDAQTRLLDLIGAAGKKPKPRIKTRPSLSAKRQRVDSKVRRGETKRLRSGPID</sequence>
<dbReference type="InterPro" id="IPR000352">
    <property type="entry name" value="Pep_chain_release_fac_I"/>
</dbReference>
<gene>
    <name evidence="3" type="ordered locus">Bind_0245</name>
</gene>
<name>B2ICL2_BEII9</name>
<reference evidence="4" key="1">
    <citation type="submission" date="2008-03" db="EMBL/GenBank/DDBJ databases">
        <title>Complete sequence of chromosome of Beijerinckia indica subsp. indica ATCC 9039.</title>
        <authorList>
            <consortium name="US DOE Joint Genome Institute"/>
            <person name="Copeland A."/>
            <person name="Lucas S."/>
            <person name="Lapidus A."/>
            <person name="Glavina del Rio T."/>
            <person name="Dalin E."/>
            <person name="Tice H."/>
            <person name="Bruce D."/>
            <person name="Goodwin L."/>
            <person name="Pitluck S."/>
            <person name="LaButti K."/>
            <person name="Schmutz J."/>
            <person name="Larimer F."/>
            <person name="Land M."/>
            <person name="Hauser L."/>
            <person name="Kyrpides N."/>
            <person name="Mikhailova N."/>
            <person name="Dunfield P.F."/>
            <person name="Dedysh S.N."/>
            <person name="Liesack W."/>
            <person name="Saw J.H."/>
            <person name="Alam M."/>
            <person name="Chen Y."/>
            <person name="Murrell J.C."/>
            <person name="Richardson P."/>
        </authorList>
    </citation>
    <scope>NUCLEOTIDE SEQUENCE [LARGE SCALE GENOMIC DNA]</scope>
    <source>
        <strain evidence="4">ATCC 9039 / DSM 1715 / NCIMB 8712</strain>
    </source>
</reference>
<protein>
    <submittedName>
        <fullName evidence="3">Class I peptide chain release factor</fullName>
    </submittedName>
</protein>
<dbReference type="HOGENOM" id="CLU_089470_3_2_5"/>
<reference evidence="3 4" key="2">
    <citation type="journal article" date="2010" name="J. Bacteriol.">
        <title>Complete genome sequence of Beijerinckia indica subsp. indica.</title>
        <authorList>
            <person name="Tamas I."/>
            <person name="Dedysh S.N."/>
            <person name="Liesack W."/>
            <person name="Stott M.B."/>
            <person name="Alam M."/>
            <person name="Murrell J.C."/>
            <person name="Dunfield P.F."/>
        </authorList>
    </citation>
    <scope>NUCLEOTIDE SEQUENCE [LARGE SCALE GENOMIC DNA]</scope>
    <source>
        <strain evidence="4">ATCC 9039 / DSM 1715 / NCIMB 8712</strain>
    </source>
</reference>
<dbReference type="PANTHER" id="PTHR47814">
    <property type="entry name" value="PEPTIDYL-TRNA HYDROLASE ARFB"/>
    <property type="match status" value="1"/>
</dbReference>
<dbReference type="PANTHER" id="PTHR47814:SF1">
    <property type="entry name" value="PEPTIDYL-TRNA HYDROLASE ARFB"/>
    <property type="match status" value="1"/>
</dbReference>
<dbReference type="OrthoDB" id="9815709at2"/>
<feature type="domain" description="Prokaryotic-type class I peptide chain release factors" evidence="2">
    <location>
        <begin position="23"/>
        <end position="39"/>
    </location>
</feature>
<dbReference type="PROSITE" id="PS00745">
    <property type="entry name" value="RF_PROK_I"/>
    <property type="match status" value="1"/>
</dbReference>
<dbReference type="Proteomes" id="UP000001695">
    <property type="component" value="Chromosome"/>
</dbReference>
<dbReference type="EMBL" id="CP001016">
    <property type="protein sequence ID" value="ACB93901.1"/>
    <property type="molecule type" value="Genomic_DNA"/>
</dbReference>
<dbReference type="Gene3D" id="3.30.160.20">
    <property type="match status" value="1"/>
</dbReference>
<keyword evidence="4" id="KW-1185">Reference proteome</keyword>
<evidence type="ECO:0000313" key="4">
    <source>
        <dbReference type="Proteomes" id="UP000001695"/>
    </source>
</evidence>
<accession>B2ICL2</accession>
<organism evidence="3 4">
    <name type="scientific">Beijerinckia indica subsp. indica (strain ATCC 9039 / DSM 1715 / NCIMB 8712)</name>
    <dbReference type="NCBI Taxonomy" id="395963"/>
    <lineage>
        <taxon>Bacteria</taxon>
        <taxon>Pseudomonadati</taxon>
        <taxon>Pseudomonadota</taxon>
        <taxon>Alphaproteobacteria</taxon>
        <taxon>Hyphomicrobiales</taxon>
        <taxon>Beijerinckiaceae</taxon>
        <taxon>Beijerinckia</taxon>
    </lineage>
</organism>
<dbReference type="AlphaFoldDB" id="B2ICL2"/>
<dbReference type="RefSeq" id="WP_012383259.1">
    <property type="nucleotide sequence ID" value="NC_010581.1"/>
</dbReference>
<feature type="compositionally biased region" description="Basic and acidic residues" evidence="1">
    <location>
        <begin position="120"/>
        <end position="133"/>
    </location>
</feature>
<dbReference type="eggNOG" id="COG1186">
    <property type="taxonomic scope" value="Bacteria"/>
</dbReference>
<dbReference type="GO" id="GO:0072344">
    <property type="term" value="P:rescue of stalled ribosome"/>
    <property type="evidence" value="ECO:0007669"/>
    <property type="project" value="TreeGrafter"/>
</dbReference>
<dbReference type="NCBIfam" id="NF006718">
    <property type="entry name" value="PRK09256.1"/>
    <property type="match status" value="1"/>
</dbReference>
<dbReference type="STRING" id="395963.Bind_0245"/>
<dbReference type="Pfam" id="PF00472">
    <property type="entry name" value="RF-1"/>
    <property type="match status" value="1"/>
</dbReference>
<proteinExistence type="predicted"/>
<dbReference type="GO" id="GO:0004045">
    <property type="term" value="F:peptidyl-tRNA hydrolase activity"/>
    <property type="evidence" value="ECO:0007669"/>
    <property type="project" value="TreeGrafter"/>
</dbReference>
<dbReference type="GO" id="GO:0003747">
    <property type="term" value="F:translation release factor activity"/>
    <property type="evidence" value="ECO:0007669"/>
    <property type="project" value="InterPro"/>
</dbReference>
<evidence type="ECO:0000313" key="3">
    <source>
        <dbReference type="EMBL" id="ACB93901.1"/>
    </source>
</evidence>
<evidence type="ECO:0000256" key="1">
    <source>
        <dbReference type="SAM" id="MobiDB-lite"/>
    </source>
</evidence>
<dbReference type="KEGG" id="bid:Bind_0245"/>